<evidence type="ECO:0000313" key="18">
    <source>
        <dbReference type="Proteomes" id="UP000245771"/>
    </source>
</evidence>
<dbReference type="Proteomes" id="UP000245771">
    <property type="component" value="Unassembled WGS sequence"/>
</dbReference>
<dbReference type="InterPro" id="IPR017380">
    <property type="entry name" value="Hist_AcTrfase_B-typ_cat-su"/>
</dbReference>
<dbReference type="GO" id="GO:0006281">
    <property type="term" value="P:DNA repair"/>
    <property type="evidence" value="ECO:0007669"/>
    <property type="project" value="UniProtKB-KW"/>
</dbReference>
<feature type="region of interest" description="Interaction with histone H4 N-terminus" evidence="13">
    <location>
        <begin position="230"/>
        <end position="232"/>
    </location>
</feature>
<evidence type="ECO:0000256" key="13">
    <source>
        <dbReference type="PIRSR" id="PIRSR038084-2"/>
    </source>
</evidence>
<dbReference type="GO" id="GO:0000781">
    <property type="term" value="C:chromosome, telomeric region"/>
    <property type="evidence" value="ECO:0007669"/>
    <property type="project" value="GOC"/>
</dbReference>
<protein>
    <recommendedName>
        <fullName evidence="4 11">Histone acetyltransferase type B catalytic subunit</fullName>
        <ecNumber evidence="3 11">2.3.1.48</ecNumber>
    </recommendedName>
</protein>
<keyword evidence="18" id="KW-1185">Reference proteome</keyword>
<evidence type="ECO:0000256" key="11">
    <source>
        <dbReference type="PIRNR" id="PIRNR038084"/>
    </source>
</evidence>
<feature type="site" description="Interaction with histone H4 N-terminus" evidence="14">
    <location>
        <position position="206"/>
    </location>
</feature>
<dbReference type="GO" id="GO:0031509">
    <property type="term" value="P:subtelomeric heterochromatin formation"/>
    <property type="evidence" value="ECO:0007669"/>
    <property type="project" value="InterPro"/>
</dbReference>
<evidence type="ECO:0000256" key="3">
    <source>
        <dbReference type="ARBA" id="ARBA00013184"/>
    </source>
</evidence>
<dbReference type="Pfam" id="PF21184">
    <property type="entry name" value="HAT1_C_fung"/>
    <property type="match status" value="1"/>
</dbReference>
<organism evidence="17 18">
    <name type="scientific">Meira miltonrushii</name>
    <dbReference type="NCBI Taxonomy" id="1280837"/>
    <lineage>
        <taxon>Eukaryota</taxon>
        <taxon>Fungi</taxon>
        <taxon>Dikarya</taxon>
        <taxon>Basidiomycota</taxon>
        <taxon>Ustilaginomycotina</taxon>
        <taxon>Exobasidiomycetes</taxon>
        <taxon>Exobasidiales</taxon>
        <taxon>Brachybasidiaceae</taxon>
        <taxon>Meira</taxon>
    </lineage>
</organism>
<dbReference type="PANTHER" id="PTHR12046">
    <property type="entry name" value="HISTONE ACETYLTRANSFERASE TYPE B CATALYTIC SUBUNIT"/>
    <property type="match status" value="1"/>
</dbReference>
<proteinExistence type="inferred from homology"/>
<dbReference type="InterPro" id="IPR000182">
    <property type="entry name" value="GNAT_dom"/>
</dbReference>
<reference evidence="17 18" key="1">
    <citation type="journal article" date="2018" name="Mol. Biol. Evol.">
        <title>Broad Genomic Sampling Reveals a Smut Pathogenic Ancestry of the Fungal Clade Ustilaginomycotina.</title>
        <authorList>
            <person name="Kijpornyongpan T."/>
            <person name="Mondo S.J."/>
            <person name="Barry K."/>
            <person name="Sandor L."/>
            <person name="Lee J."/>
            <person name="Lipzen A."/>
            <person name="Pangilinan J."/>
            <person name="LaButti K."/>
            <person name="Hainaut M."/>
            <person name="Henrissat B."/>
            <person name="Grigoriev I.V."/>
            <person name="Spatafora J.W."/>
            <person name="Aime M.C."/>
        </authorList>
    </citation>
    <scope>NUCLEOTIDE SEQUENCE [LARGE SCALE GENOMIC DNA]</scope>
    <source>
        <strain evidence="17 18">MCA 3882</strain>
    </source>
</reference>
<comment type="function">
    <text evidence="11">Catalytic component of the histone acetylase B (HAT-B) complex. Has intrinsic substrate specificity that modifies lysine in recognition sequence GXGKXG. Involved in DNA double-strand break repair.</text>
</comment>
<keyword evidence="5 11" id="KW-0808">Transferase</keyword>
<dbReference type="InterPro" id="IPR016181">
    <property type="entry name" value="Acyl_CoA_acyltransferase"/>
</dbReference>
<evidence type="ECO:0000256" key="4">
    <source>
        <dbReference type="ARBA" id="ARBA00021268"/>
    </source>
</evidence>
<dbReference type="AlphaFoldDB" id="A0A316VDV2"/>
<dbReference type="InterPro" id="IPR019467">
    <property type="entry name" value="Hat1_N"/>
</dbReference>
<dbReference type="SUPFAM" id="SSF55729">
    <property type="entry name" value="Acyl-CoA N-acyltransferases (Nat)"/>
    <property type="match status" value="1"/>
</dbReference>
<evidence type="ECO:0000256" key="8">
    <source>
        <dbReference type="ARBA" id="ARBA00023242"/>
    </source>
</evidence>
<keyword evidence="7" id="KW-0234">DNA repair</keyword>
<dbReference type="InterPro" id="IPR037113">
    <property type="entry name" value="Hat1_N_sf"/>
</dbReference>
<sequence length="438" mass="50136">MAEQWATSSNSALRIKLLDSEHLYDEATFHPTFTYPIYGEAETIYGYSNLQVELGLKSDSLLSALTIKYDAKLESKTAKVDDPKAALMEYLPKEDVCENLSELEQLSASKPAFKPLGQKIHTYTRTTKPSNGKGKGKAQDRTIIGRSSSNAGVGAAAAAGQSVRTFEVYHCDWNTPGFREYHRRMQLFTLLFIEGASYIDEGEKNWEFLVVYEVTPATSKYHFVGYTSLYNFWFYPSWHRLRLSQFVILPPFQVQGHGSELYGQVVKLAKERDDIVELTIEDPSEAFDRLRDTNDLKRLLSPEDGFLLRAKEHVKGGALRAPVDKKWSESERLRHKIAKRQWDRLVEMCMLMMLDEQDEEQITKFRLQVKARVFTFNRDVLQQMEHEERIAKLQETFESVMDEYGQLTGVDVDTIIESGLEPEHQNGSGPAAKVARLY</sequence>
<evidence type="ECO:0000256" key="2">
    <source>
        <dbReference type="ARBA" id="ARBA00010543"/>
    </source>
</evidence>
<evidence type="ECO:0000256" key="10">
    <source>
        <dbReference type="ARBA" id="ARBA00048017"/>
    </source>
</evidence>
<comment type="subunit">
    <text evidence="11">Component of the HAT-B complex composed of at least HAT1 and HAT2. The HAT-B complex binds to histone H4 tail.</text>
</comment>
<feature type="binding site" evidence="13">
    <location>
        <begin position="246"/>
        <end position="248"/>
    </location>
    <ligand>
        <name>acetyl-CoA</name>
        <dbReference type="ChEBI" id="CHEBI:57288"/>
    </ligand>
</feature>
<evidence type="ECO:0000256" key="12">
    <source>
        <dbReference type="PIRSR" id="PIRSR038084-1"/>
    </source>
</evidence>
<dbReference type="PIRSF" id="PIRSF038084">
    <property type="entry name" value="HAT-B_cat"/>
    <property type="match status" value="1"/>
</dbReference>
<evidence type="ECO:0000256" key="5">
    <source>
        <dbReference type="ARBA" id="ARBA00022679"/>
    </source>
</evidence>
<dbReference type="GO" id="GO:0005634">
    <property type="term" value="C:nucleus"/>
    <property type="evidence" value="ECO:0007669"/>
    <property type="project" value="UniProtKB-SubCell"/>
</dbReference>
<comment type="catalytic activity">
    <reaction evidence="10 11">
        <text>L-lysyl-[protein] + acetyl-CoA = N(6)-acetyl-L-lysyl-[protein] + CoA + H(+)</text>
        <dbReference type="Rhea" id="RHEA:45948"/>
        <dbReference type="Rhea" id="RHEA-COMP:9752"/>
        <dbReference type="Rhea" id="RHEA-COMP:10731"/>
        <dbReference type="ChEBI" id="CHEBI:15378"/>
        <dbReference type="ChEBI" id="CHEBI:29969"/>
        <dbReference type="ChEBI" id="CHEBI:57287"/>
        <dbReference type="ChEBI" id="CHEBI:57288"/>
        <dbReference type="ChEBI" id="CHEBI:61930"/>
        <dbReference type="EC" id="2.3.1.48"/>
    </reaction>
</comment>
<dbReference type="Pfam" id="PF00583">
    <property type="entry name" value="Acetyltransf_1"/>
    <property type="match status" value="1"/>
</dbReference>
<dbReference type="OrthoDB" id="10253098at2759"/>
<dbReference type="EC" id="2.3.1.48" evidence="3 11"/>
<dbReference type="CDD" id="cd04301">
    <property type="entry name" value="NAT_SF"/>
    <property type="match status" value="1"/>
</dbReference>
<dbReference type="EMBL" id="KZ819604">
    <property type="protein sequence ID" value="PWN34181.1"/>
    <property type="molecule type" value="Genomic_DNA"/>
</dbReference>
<feature type="region of interest" description="Interaction with histone H4 N-terminus" evidence="13">
    <location>
        <begin position="40"/>
        <end position="42"/>
    </location>
</feature>
<evidence type="ECO:0000256" key="14">
    <source>
        <dbReference type="PIRSR" id="PIRSR038084-3"/>
    </source>
</evidence>
<dbReference type="InterPro" id="IPR013523">
    <property type="entry name" value="Hist_AcTrfase_HAT1_C"/>
</dbReference>
<dbReference type="InParanoid" id="A0A316VDV2"/>
<dbReference type="GO" id="GO:0004402">
    <property type="term" value="F:histone acetyltransferase activity"/>
    <property type="evidence" value="ECO:0007669"/>
    <property type="project" value="UniProtKB-UniRule"/>
</dbReference>
<evidence type="ECO:0000256" key="9">
    <source>
        <dbReference type="ARBA" id="ARBA00023315"/>
    </source>
</evidence>
<evidence type="ECO:0000256" key="1">
    <source>
        <dbReference type="ARBA" id="ARBA00004123"/>
    </source>
</evidence>
<dbReference type="GeneID" id="37021010"/>
<accession>A0A316VDV2</accession>
<evidence type="ECO:0000259" key="15">
    <source>
        <dbReference type="Pfam" id="PF00583"/>
    </source>
</evidence>
<evidence type="ECO:0000256" key="7">
    <source>
        <dbReference type="ARBA" id="ARBA00023204"/>
    </source>
</evidence>
<dbReference type="Gene3D" id="1.10.10.390">
    <property type="match status" value="1"/>
</dbReference>
<feature type="active site" description="Proton donor/acceptor" evidence="12">
    <location>
        <position position="281"/>
    </location>
</feature>
<evidence type="ECO:0000313" key="17">
    <source>
        <dbReference type="EMBL" id="PWN34181.1"/>
    </source>
</evidence>
<keyword evidence="8 11" id="KW-0539">Nucleus</keyword>
<dbReference type="Pfam" id="PF10394">
    <property type="entry name" value="Hat1_N"/>
    <property type="match status" value="1"/>
</dbReference>
<feature type="domain" description="Histone acetyl transferase HAT1 N-terminal" evidence="16">
    <location>
        <begin position="5"/>
        <end position="194"/>
    </location>
</feature>
<keyword evidence="11" id="KW-0963">Cytoplasm</keyword>
<keyword evidence="9 11" id="KW-0012">Acyltransferase</keyword>
<gene>
    <name evidence="17" type="ORF">FA14DRAFT_161673</name>
</gene>
<name>A0A316VDV2_9BASI</name>
<dbReference type="Gene3D" id="3.90.360.10">
    <property type="entry name" value="Histone acetyl transferase 1 (HAT1), N-terminal domain"/>
    <property type="match status" value="1"/>
</dbReference>
<comment type="similarity">
    <text evidence="2 11">Belongs to the HAT1 family.</text>
</comment>
<dbReference type="GO" id="GO:0042393">
    <property type="term" value="F:histone binding"/>
    <property type="evidence" value="ECO:0007669"/>
    <property type="project" value="InterPro"/>
</dbReference>
<evidence type="ECO:0000259" key="16">
    <source>
        <dbReference type="Pfam" id="PF10394"/>
    </source>
</evidence>
<keyword evidence="6" id="KW-0227">DNA damage</keyword>
<dbReference type="RefSeq" id="XP_025354483.1">
    <property type="nucleotide sequence ID" value="XM_025499229.1"/>
</dbReference>
<feature type="domain" description="N-acetyltransferase" evidence="15">
    <location>
        <begin position="217"/>
        <end position="283"/>
    </location>
</feature>
<feature type="binding site" evidence="13">
    <location>
        <begin position="253"/>
        <end position="259"/>
    </location>
    <ligand>
        <name>acetyl-CoA</name>
        <dbReference type="ChEBI" id="CHEBI:57288"/>
    </ligand>
</feature>
<dbReference type="Gene3D" id="3.40.630.30">
    <property type="match status" value="1"/>
</dbReference>
<dbReference type="FunCoup" id="A0A316VDV2">
    <property type="interactions" value="669"/>
</dbReference>
<evidence type="ECO:0000256" key="6">
    <source>
        <dbReference type="ARBA" id="ARBA00022763"/>
    </source>
</evidence>
<dbReference type="GO" id="GO:0005737">
    <property type="term" value="C:cytoplasm"/>
    <property type="evidence" value="ECO:0007669"/>
    <property type="project" value="UniProtKB-SubCell"/>
</dbReference>
<dbReference type="STRING" id="1280837.A0A316VDV2"/>
<comment type="subcellular location">
    <subcellularLocation>
        <location evidence="11">Cytoplasm</location>
    </subcellularLocation>
    <subcellularLocation>
        <location evidence="1 11">Nucleus</location>
    </subcellularLocation>
</comment>